<protein>
    <submittedName>
        <fullName evidence="2">Branched-chain amino acid ABC transporter</fullName>
    </submittedName>
</protein>
<feature type="transmembrane region" description="Helical" evidence="1">
    <location>
        <begin position="64"/>
        <end position="82"/>
    </location>
</feature>
<dbReference type="KEGG" id="boz:DBV39_17630"/>
<keyword evidence="1" id="KW-0472">Membrane</keyword>
<feature type="transmembrane region" description="Helical" evidence="1">
    <location>
        <begin position="89"/>
        <end position="106"/>
    </location>
</feature>
<evidence type="ECO:0000313" key="2">
    <source>
        <dbReference type="EMBL" id="AWB35257.1"/>
    </source>
</evidence>
<feature type="transmembrane region" description="Helical" evidence="1">
    <location>
        <begin position="6"/>
        <end position="28"/>
    </location>
</feature>
<keyword evidence="1" id="KW-0812">Transmembrane</keyword>
<dbReference type="RefSeq" id="WP_108622667.1">
    <property type="nucleotide sequence ID" value="NZ_CP028901.1"/>
</dbReference>
<feature type="transmembrane region" description="Helical" evidence="1">
    <location>
        <begin position="40"/>
        <end position="58"/>
    </location>
</feature>
<keyword evidence="3" id="KW-1185">Reference proteome</keyword>
<name>A0A2R4XN74_9BURK</name>
<organism evidence="2 3">
    <name type="scientific">Orrella marina</name>
    <dbReference type="NCBI Taxonomy" id="2163011"/>
    <lineage>
        <taxon>Bacteria</taxon>
        <taxon>Pseudomonadati</taxon>
        <taxon>Pseudomonadota</taxon>
        <taxon>Betaproteobacteria</taxon>
        <taxon>Burkholderiales</taxon>
        <taxon>Alcaligenaceae</taxon>
        <taxon>Orrella</taxon>
    </lineage>
</organism>
<dbReference type="EMBL" id="CP028901">
    <property type="protein sequence ID" value="AWB35257.1"/>
    <property type="molecule type" value="Genomic_DNA"/>
</dbReference>
<accession>A0A2R4XN74</accession>
<dbReference type="AlphaFoldDB" id="A0A2R4XN74"/>
<evidence type="ECO:0000313" key="3">
    <source>
        <dbReference type="Proteomes" id="UP000244571"/>
    </source>
</evidence>
<sequence length="112" mass="12442">MQTAYVLTAIVVMGAVTFALRALPFLAAKWLRESPRIMDLGRFLPSAIMVILLLHSIRDLSQRSATPYFLAELVSVALVLVLQWYSRQPLLSILAGTGLYMVWINLGRVGPV</sequence>
<dbReference type="OrthoDB" id="5324916at2"/>
<dbReference type="InterPro" id="IPR008407">
    <property type="entry name" value="Brnchd-chn_aa_trnsp_AzlD"/>
</dbReference>
<dbReference type="Pfam" id="PF05437">
    <property type="entry name" value="AzlD"/>
    <property type="match status" value="1"/>
</dbReference>
<dbReference type="Proteomes" id="UP000244571">
    <property type="component" value="Chromosome"/>
</dbReference>
<keyword evidence="1" id="KW-1133">Transmembrane helix</keyword>
<reference evidence="2 3" key="1">
    <citation type="submission" date="2018-04" db="EMBL/GenBank/DDBJ databases">
        <title>Bordetella sp. HZ20 isolated from seawater.</title>
        <authorList>
            <person name="Sun C."/>
        </authorList>
    </citation>
    <scope>NUCLEOTIDE SEQUENCE [LARGE SCALE GENOMIC DNA]</scope>
    <source>
        <strain evidence="2 3">HZ20</strain>
    </source>
</reference>
<proteinExistence type="predicted"/>
<gene>
    <name evidence="2" type="ORF">DBV39_17630</name>
</gene>
<evidence type="ECO:0000256" key="1">
    <source>
        <dbReference type="SAM" id="Phobius"/>
    </source>
</evidence>